<reference evidence="2 3" key="1">
    <citation type="submission" date="2019-08" db="EMBL/GenBank/DDBJ databases">
        <title>Whole-genome Sequencing of e-waste polymer degrading bacterium Pseudomonas sp. strain PE08.</title>
        <authorList>
            <person name="Kirdat K."/>
            <person name="Debbarma P."/>
            <person name="Narawade N."/>
            <person name="Suyal D."/>
            <person name="Thorat V."/>
            <person name="Shouche Y."/>
            <person name="Goel R."/>
            <person name="Yadav A."/>
        </authorList>
    </citation>
    <scope>NUCLEOTIDE SEQUENCE [LARGE SCALE GENOMIC DNA]</scope>
    <source>
        <strain evidence="2 3">PE08</strain>
    </source>
</reference>
<evidence type="ECO:0000256" key="1">
    <source>
        <dbReference type="SAM" id="SignalP"/>
    </source>
</evidence>
<feature type="chain" id="PRO_5023823725" description="Lipoprotein with Yx(FWY)xxD motif" evidence="1">
    <location>
        <begin position="26"/>
        <end position="128"/>
    </location>
</feature>
<dbReference type="KEGG" id="plal:FXN65_27315"/>
<dbReference type="Pfam" id="PF03640">
    <property type="entry name" value="Lipoprotein_15"/>
    <property type="match status" value="2"/>
</dbReference>
<name>A0A5J6QT12_9GAMM</name>
<evidence type="ECO:0008006" key="4">
    <source>
        <dbReference type="Google" id="ProtNLM"/>
    </source>
</evidence>
<dbReference type="PANTHER" id="PTHR39335:SF1">
    <property type="entry name" value="BLL4220 PROTEIN"/>
    <property type="match status" value="1"/>
</dbReference>
<dbReference type="GO" id="GO:0043448">
    <property type="term" value="P:alkane catabolic process"/>
    <property type="evidence" value="ECO:0007669"/>
    <property type="project" value="TreeGrafter"/>
</dbReference>
<protein>
    <recommendedName>
        <fullName evidence="4">Lipoprotein with Yx(FWY)xxD motif</fullName>
    </recommendedName>
</protein>
<dbReference type="InterPro" id="IPR005297">
    <property type="entry name" value="Lipoprotein_repeat"/>
</dbReference>
<evidence type="ECO:0000313" key="3">
    <source>
        <dbReference type="Proteomes" id="UP000327179"/>
    </source>
</evidence>
<organism evidence="2 3">
    <name type="scientific">Metapseudomonas lalkuanensis</name>
    <dbReference type="NCBI Taxonomy" id="2604832"/>
    <lineage>
        <taxon>Bacteria</taxon>
        <taxon>Pseudomonadati</taxon>
        <taxon>Pseudomonadota</taxon>
        <taxon>Gammaproteobacteria</taxon>
        <taxon>Pseudomonadales</taxon>
        <taxon>Pseudomonadaceae</taxon>
        <taxon>Metapseudomonas</taxon>
    </lineage>
</organism>
<dbReference type="RefSeq" id="WP_151138446.1">
    <property type="nucleotide sequence ID" value="NZ_CP043311.1"/>
</dbReference>
<proteinExistence type="predicted"/>
<sequence length="128" mass="14020">MRRISPRFVPLLAGALLSWPLMGLAAEPAMEKDGMLVDQNGMTLYTYDKDSDGKSACNGQCAQNWPPLMAEAGAKAEGEWSVVKRDDGSMQWAYDGKPVYTFIMDKKAGDVTGDGKMGVWHVVKPEAY</sequence>
<accession>A0A5J6QT12</accession>
<evidence type="ECO:0000313" key="2">
    <source>
        <dbReference type="EMBL" id="QEY65593.1"/>
    </source>
</evidence>
<dbReference type="AlphaFoldDB" id="A0A5J6QT12"/>
<keyword evidence="1" id="KW-0732">Signal</keyword>
<dbReference type="Proteomes" id="UP000327179">
    <property type="component" value="Chromosome"/>
</dbReference>
<keyword evidence="3" id="KW-1185">Reference proteome</keyword>
<gene>
    <name evidence="2" type="ORF">FXN65_27315</name>
</gene>
<feature type="signal peptide" evidence="1">
    <location>
        <begin position="1"/>
        <end position="25"/>
    </location>
</feature>
<dbReference type="EMBL" id="CP043311">
    <property type="protein sequence ID" value="QEY65593.1"/>
    <property type="molecule type" value="Genomic_DNA"/>
</dbReference>
<dbReference type="PANTHER" id="PTHR39335">
    <property type="entry name" value="BLL4220 PROTEIN"/>
    <property type="match status" value="1"/>
</dbReference>